<evidence type="ECO:0000259" key="7">
    <source>
        <dbReference type="Pfam" id="PF06305"/>
    </source>
</evidence>
<organism evidence="8 9">
    <name type="scientific">Marivivens donghaensis</name>
    <dbReference type="NCBI Taxonomy" id="1699413"/>
    <lineage>
        <taxon>Bacteria</taxon>
        <taxon>Pseudomonadati</taxon>
        <taxon>Pseudomonadota</taxon>
        <taxon>Alphaproteobacteria</taxon>
        <taxon>Rhodobacterales</taxon>
        <taxon>Paracoccaceae</taxon>
        <taxon>Marivivens group</taxon>
        <taxon>Marivivens</taxon>
    </lineage>
</organism>
<reference evidence="8 9" key="1">
    <citation type="submission" date="2020-03" db="EMBL/GenBank/DDBJ databases">
        <title>Bacterial isolates of synthetic phycosphere.</title>
        <authorList>
            <person name="Fu H."/>
            <person name="Moran M.A."/>
        </authorList>
    </citation>
    <scope>NUCLEOTIDE SEQUENCE [LARGE SCALE GENOMIC DNA]</scope>
    <source>
        <strain evidence="8 9">HF1</strain>
    </source>
</reference>
<comment type="caution">
    <text evidence="8">The sequence shown here is derived from an EMBL/GenBank/DDBJ whole genome shotgun (WGS) entry which is preliminary data.</text>
</comment>
<gene>
    <name evidence="8" type="ORF">HCZ30_05475</name>
</gene>
<evidence type="ECO:0000313" key="8">
    <source>
        <dbReference type="EMBL" id="NIY71884.1"/>
    </source>
</evidence>
<dbReference type="InterPro" id="IPR010445">
    <property type="entry name" value="LapA_dom"/>
</dbReference>
<proteinExistence type="predicted"/>
<dbReference type="Pfam" id="PF06305">
    <property type="entry name" value="LapA_dom"/>
    <property type="match status" value="1"/>
</dbReference>
<sequence>MKTIRYAFWGLVALVLVLVGLANRDIVTLRAMPQAMADLLHISPDIQLPLFVAIFAGVGIGLLIGFLWEWMREHPVRKQARRQGKEAKKLRQELATRSDGTGHSKDDVLALVERS</sequence>
<evidence type="ECO:0000256" key="6">
    <source>
        <dbReference type="SAM" id="Phobius"/>
    </source>
</evidence>
<feature type="region of interest" description="Disordered" evidence="5">
    <location>
        <begin position="79"/>
        <end position="107"/>
    </location>
</feature>
<protein>
    <submittedName>
        <fullName evidence="8">LapA family protein</fullName>
    </submittedName>
</protein>
<keyword evidence="3 6" id="KW-1133">Transmembrane helix</keyword>
<keyword evidence="9" id="KW-1185">Reference proteome</keyword>
<evidence type="ECO:0000256" key="3">
    <source>
        <dbReference type="ARBA" id="ARBA00022989"/>
    </source>
</evidence>
<dbReference type="RefSeq" id="WP_167637224.1">
    <property type="nucleotide sequence ID" value="NZ_JAATOP010000003.1"/>
</dbReference>
<evidence type="ECO:0000313" key="9">
    <source>
        <dbReference type="Proteomes" id="UP000709466"/>
    </source>
</evidence>
<keyword evidence="4 6" id="KW-0472">Membrane</keyword>
<feature type="transmembrane region" description="Helical" evidence="6">
    <location>
        <begin position="48"/>
        <end position="68"/>
    </location>
</feature>
<keyword evidence="2 6" id="KW-0812">Transmembrane</keyword>
<evidence type="ECO:0000256" key="1">
    <source>
        <dbReference type="ARBA" id="ARBA00022475"/>
    </source>
</evidence>
<accession>A0ABX0VVP3</accession>
<evidence type="ECO:0000256" key="5">
    <source>
        <dbReference type="SAM" id="MobiDB-lite"/>
    </source>
</evidence>
<feature type="domain" description="Lipopolysaccharide assembly protein A" evidence="7">
    <location>
        <begin position="46"/>
        <end position="95"/>
    </location>
</feature>
<dbReference type="EMBL" id="JAATOP010000003">
    <property type="protein sequence ID" value="NIY71884.1"/>
    <property type="molecule type" value="Genomic_DNA"/>
</dbReference>
<evidence type="ECO:0000256" key="4">
    <source>
        <dbReference type="ARBA" id="ARBA00023136"/>
    </source>
</evidence>
<feature type="compositionally biased region" description="Basic and acidic residues" evidence="5">
    <location>
        <begin position="83"/>
        <end position="107"/>
    </location>
</feature>
<name>A0ABX0VVP3_9RHOB</name>
<evidence type="ECO:0000256" key="2">
    <source>
        <dbReference type="ARBA" id="ARBA00022692"/>
    </source>
</evidence>
<keyword evidence="1" id="KW-1003">Cell membrane</keyword>
<dbReference type="Proteomes" id="UP000709466">
    <property type="component" value="Unassembled WGS sequence"/>
</dbReference>